<dbReference type="Proteomes" id="UP000005356">
    <property type="component" value="Unassembled WGS sequence"/>
</dbReference>
<sequence>MKNNLQELRKTNKLSQAELADAMSVTRQTIISLEKGRYNASLELAFKLARYFHLTIEDIFYFEESREDE</sequence>
<dbReference type="EMBL" id="AEUU02000001">
    <property type="protein sequence ID" value="EGJ27027.1"/>
    <property type="molecule type" value="Genomic_DNA"/>
</dbReference>
<dbReference type="RefSeq" id="WP_003083613.1">
    <property type="nucleotide sequence ID" value="NZ_AEUU02000001.1"/>
</dbReference>
<dbReference type="GO" id="GO:0003677">
    <property type="term" value="F:DNA binding"/>
    <property type="evidence" value="ECO:0007669"/>
    <property type="project" value="UniProtKB-KW"/>
</dbReference>
<dbReference type="Gene3D" id="1.10.260.40">
    <property type="entry name" value="lambda repressor-like DNA-binding domains"/>
    <property type="match status" value="1"/>
</dbReference>
<dbReference type="InterPro" id="IPR010982">
    <property type="entry name" value="Lambda_DNA-bd_dom_sf"/>
</dbReference>
<dbReference type="PROSITE" id="PS50943">
    <property type="entry name" value="HTH_CROC1"/>
    <property type="match status" value="1"/>
</dbReference>
<gene>
    <name evidence="3" type="ORF">STRPO_1527</name>
</gene>
<dbReference type="InterPro" id="IPR001387">
    <property type="entry name" value="Cro/C1-type_HTH"/>
</dbReference>
<dbReference type="PANTHER" id="PTHR46558:SF4">
    <property type="entry name" value="DNA-BIDING PHAGE PROTEIN"/>
    <property type="match status" value="1"/>
</dbReference>
<proteinExistence type="predicted"/>
<feature type="domain" description="HTH cro/C1-type" evidence="2">
    <location>
        <begin position="5"/>
        <end position="59"/>
    </location>
</feature>
<dbReference type="PANTHER" id="PTHR46558">
    <property type="entry name" value="TRACRIPTIONAL REGULATORY PROTEIN-RELATED-RELATED"/>
    <property type="match status" value="1"/>
</dbReference>
<evidence type="ECO:0000259" key="2">
    <source>
        <dbReference type="PROSITE" id="PS50943"/>
    </source>
</evidence>
<protein>
    <submittedName>
        <fullName evidence="3">DNA-binding helix-turn-helix protein</fullName>
    </submittedName>
</protein>
<comment type="caution">
    <text evidence="3">The sequence shown here is derived from an EMBL/GenBank/DDBJ whole genome shotgun (WGS) entry which is preliminary data.</text>
</comment>
<evidence type="ECO:0000313" key="3">
    <source>
        <dbReference type="EMBL" id="EGJ27027.1"/>
    </source>
</evidence>
<accession>A0ABN0CUZ0</accession>
<dbReference type="SUPFAM" id="SSF47413">
    <property type="entry name" value="lambda repressor-like DNA-binding domains"/>
    <property type="match status" value="1"/>
</dbReference>
<reference evidence="3 4" key="1">
    <citation type="journal article" date="2014" name="Int. J. Syst. Evol. Microbiol.">
        <title>Phylogenomics and the dynamic genome evolution of the genus Streptococcus.</title>
        <authorList>
            <consortium name="The Broad Institute Genome Sequencing Platform"/>
            <person name="Richards V.P."/>
            <person name="Palmer S.R."/>
            <person name="Pavinski Bitar P.D."/>
            <person name="Qin X."/>
            <person name="Weinstock G.M."/>
            <person name="Highlander S.K."/>
            <person name="Town C.D."/>
            <person name="Burne R.A."/>
            <person name="Stanhope M.J."/>
        </authorList>
    </citation>
    <scope>NUCLEOTIDE SEQUENCE [LARGE SCALE GENOMIC DNA]</scope>
    <source>
        <strain evidence="3 4">Jelinkova 176</strain>
    </source>
</reference>
<dbReference type="Pfam" id="PF01381">
    <property type="entry name" value="HTH_3"/>
    <property type="match status" value="1"/>
</dbReference>
<name>A0ABN0CUZ0_STRPO</name>
<keyword evidence="1 3" id="KW-0238">DNA-binding</keyword>
<dbReference type="CDD" id="cd00093">
    <property type="entry name" value="HTH_XRE"/>
    <property type="match status" value="1"/>
</dbReference>
<evidence type="ECO:0000313" key="4">
    <source>
        <dbReference type="Proteomes" id="UP000005356"/>
    </source>
</evidence>
<dbReference type="SMART" id="SM00530">
    <property type="entry name" value="HTH_XRE"/>
    <property type="match status" value="1"/>
</dbReference>
<evidence type="ECO:0000256" key="1">
    <source>
        <dbReference type="ARBA" id="ARBA00023125"/>
    </source>
</evidence>
<keyword evidence="4" id="KW-1185">Reference proteome</keyword>
<organism evidence="3 4">
    <name type="scientific">Streptococcus porcinus str. Jelinkova 176</name>
    <dbReference type="NCBI Taxonomy" id="873448"/>
    <lineage>
        <taxon>Bacteria</taxon>
        <taxon>Bacillati</taxon>
        <taxon>Bacillota</taxon>
        <taxon>Bacilli</taxon>
        <taxon>Lactobacillales</taxon>
        <taxon>Streptococcaceae</taxon>
        <taxon>Streptococcus</taxon>
    </lineage>
</organism>